<dbReference type="AlphaFoldDB" id="A0A367E8G2"/>
<organism evidence="1 2">
    <name type="scientific">Streptomyces reniochalinae</name>
    <dbReference type="NCBI Taxonomy" id="2250578"/>
    <lineage>
        <taxon>Bacteria</taxon>
        <taxon>Bacillati</taxon>
        <taxon>Actinomycetota</taxon>
        <taxon>Actinomycetes</taxon>
        <taxon>Kitasatosporales</taxon>
        <taxon>Streptomycetaceae</taxon>
        <taxon>Streptomyces</taxon>
    </lineage>
</organism>
<proteinExistence type="predicted"/>
<name>A0A367E8G2_9ACTN</name>
<accession>A0A367E8G2</accession>
<reference evidence="1 2" key="1">
    <citation type="submission" date="2018-06" db="EMBL/GenBank/DDBJ databases">
        <title>Streptomyces reniochalinae sp. nov. and Streptomyces diacarnus sp. nov. from marine sponges.</title>
        <authorList>
            <person name="Li L."/>
        </authorList>
    </citation>
    <scope>NUCLEOTIDE SEQUENCE [LARGE SCALE GENOMIC DNA]</scope>
    <source>
        <strain evidence="1 2">LHW50302</strain>
    </source>
</reference>
<protein>
    <submittedName>
        <fullName evidence="1">Uncharacterized protein</fullName>
    </submittedName>
</protein>
<keyword evidence="2" id="KW-1185">Reference proteome</keyword>
<dbReference type="OrthoDB" id="9793175at2"/>
<sequence>MRLKSSAPVHRRAGLFDELAHKPACERLDAVRDKHVTEIGGSGWAGPGGADAAVSVPAGVRKAMAE</sequence>
<gene>
    <name evidence="1" type="ORF">DQ392_32325</name>
</gene>
<dbReference type="Proteomes" id="UP000253507">
    <property type="component" value="Unassembled WGS sequence"/>
</dbReference>
<dbReference type="RefSeq" id="WP_114019269.1">
    <property type="nucleotide sequence ID" value="NZ_QOIM01000054.1"/>
</dbReference>
<dbReference type="EMBL" id="QOIM01000054">
    <property type="protein sequence ID" value="RCG13530.1"/>
    <property type="molecule type" value="Genomic_DNA"/>
</dbReference>
<evidence type="ECO:0000313" key="2">
    <source>
        <dbReference type="Proteomes" id="UP000253507"/>
    </source>
</evidence>
<evidence type="ECO:0000313" key="1">
    <source>
        <dbReference type="EMBL" id="RCG13530.1"/>
    </source>
</evidence>
<comment type="caution">
    <text evidence="1">The sequence shown here is derived from an EMBL/GenBank/DDBJ whole genome shotgun (WGS) entry which is preliminary data.</text>
</comment>